<evidence type="ECO:0000313" key="1">
    <source>
        <dbReference type="EMBL" id="SON54343.1"/>
    </source>
</evidence>
<accession>A0A2C9D296</accession>
<dbReference type="AlphaFoldDB" id="A0A2C9D296"/>
<dbReference type="KEGG" id="hdi:HDIA_0802"/>
<protein>
    <submittedName>
        <fullName evidence="1">Uncharacterized protein</fullName>
    </submittedName>
</protein>
<dbReference type="Proteomes" id="UP000223606">
    <property type="component" value="Chromosome 1"/>
</dbReference>
<organism evidence="1 2">
    <name type="scientific">Hartmannibacter diazotrophicus</name>
    <dbReference type="NCBI Taxonomy" id="1482074"/>
    <lineage>
        <taxon>Bacteria</taxon>
        <taxon>Pseudomonadati</taxon>
        <taxon>Pseudomonadota</taxon>
        <taxon>Alphaproteobacteria</taxon>
        <taxon>Hyphomicrobiales</taxon>
        <taxon>Pleomorphomonadaceae</taxon>
        <taxon>Hartmannibacter</taxon>
    </lineage>
</organism>
<name>A0A2C9D296_9HYPH</name>
<reference evidence="2" key="1">
    <citation type="submission" date="2017-09" db="EMBL/GenBank/DDBJ databases">
        <title>Genome sequence of Nannocystis excedens DSM 71.</title>
        <authorList>
            <person name="Blom J."/>
        </authorList>
    </citation>
    <scope>NUCLEOTIDE SEQUENCE [LARGE SCALE GENOMIC DNA]</scope>
    <source>
        <strain evidence="2">type strain: E19</strain>
    </source>
</reference>
<keyword evidence="2" id="KW-1185">Reference proteome</keyword>
<gene>
    <name evidence="1" type="ORF">HDIA_0802</name>
</gene>
<dbReference type="RefSeq" id="WP_099554602.1">
    <property type="nucleotide sequence ID" value="NZ_LT960614.1"/>
</dbReference>
<dbReference type="EMBL" id="LT960614">
    <property type="protein sequence ID" value="SON54343.1"/>
    <property type="molecule type" value="Genomic_DNA"/>
</dbReference>
<evidence type="ECO:0000313" key="2">
    <source>
        <dbReference type="Proteomes" id="UP000223606"/>
    </source>
</evidence>
<dbReference type="OrthoDB" id="8282470at2"/>
<proteinExistence type="predicted"/>
<sequence>MKKVRNNDYYLKVMERNHPAVYADYRAGKYASVREARQAAGLLSSRTRLHELKNAWSKSTLAERKAFLNWVRTNSQPAVGKATRGSSTKPTPMVQVVDKEGRLLPNARARILKEIADQGLTQSQLADAIGISRLDISVQNALKRDQRLLNAETVKKLRAWHSRL</sequence>